<dbReference type="Proteomes" id="UP000499080">
    <property type="component" value="Unassembled WGS sequence"/>
</dbReference>
<accession>A0A4Y2BR05</accession>
<sequence>MSLSLCKMSYKPRSKCPTNTPFFSFASDKPGNWSQRYLKHSPSFGIVYCRNKTSDGATMKEECNVKCVAVVYSSENSLSLLLCFELLKRHGNSKGKRLASTALVVIHQRHKTQFYDIKAFKTARLHASPSTGTHADHRSFLCFAQFWAGWACPKMDFHPYIQSGVALTPPSPTSSVIHGISLNDRYKSKTYTTAFLPANPSSGSHSNHCFRSTPYTILGRLGRCGLPSIRTLRSPTPTFSDFLGETC</sequence>
<evidence type="ECO:0000313" key="1">
    <source>
        <dbReference type="EMBL" id="GBL93624.1"/>
    </source>
</evidence>
<name>A0A4Y2BR05_ARAVE</name>
<feature type="non-terminal residue" evidence="1">
    <location>
        <position position="247"/>
    </location>
</feature>
<keyword evidence="2" id="KW-1185">Reference proteome</keyword>
<dbReference type="AlphaFoldDB" id="A0A4Y2BR05"/>
<gene>
    <name evidence="1" type="ORF">AVEN_98257_1</name>
</gene>
<organism evidence="1 2">
    <name type="scientific">Araneus ventricosus</name>
    <name type="common">Orbweaver spider</name>
    <name type="synonym">Epeira ventricosa</name>
    <dbReference type="NCBI Taxonomy" id="182803"/>
    <lineage>
        <taxon>Eukaryota</taxon>
        <taxon>Metazoa</taxon>
        <taxon>Ecdysozoa</taxon>
        <taxon>Arthropoda</taxon>
        <taxon>Chelicerata</taxon>
        <taxon>Arachnida</taxon>
        <taxon>Araneae</taxon>
        <taxon>Araneomorphae</taxon>
        <taxon>Entelegynae</taxon>
        <taxon>Araneoidea</taxon>
        <taxon>Araneidae</taxon>
        <taxon>Araneus</taxon>
    </lineage>
</organism>
<reference evidence="1 2" key="1">
    <citation type="journal article" date="2019" name="Sci. Rep.">
        <title>Orb-weaving spider Araneus ventricosus genome elucidates the spidroin gene catalogue.</title>
        <authorList>
            <person name="Kono N."/>
            <person name="Nakamura H."/>
            <person name="Ohtoshi R."/>
            <person name="Moran D.A.P."/>
            <person name="Shinohara A."/>
            <person name="Yoshida Y."/>
            <person name="Fujiwara M."/>
            <person name="Mori M."/>
            <person name="Tomita M."/>
            <person name="Arakawa K."/>
        </authorList>
    </citation>
    <scope>NUCLEOTIDE SEQUENCE [LARGE SCALE GENOMIC DNA]</scope>
</reference>
<comment type="caution">
    <text evidence="1">The sequence shown here is derived from an EMBL/GenBank/DDBJ whole genome shotgun (WGS) entry which is preliminary data.</text>
</comment>
<evidence type="ECO:0000313" key="2">
    <source>
        <dbReference type="Proteomes" id="UP000499080"/>
    </source>
</evidence>
<dbReference type="EMBL" id="BGPR01083981">
    <property type="protein sequence ID" value="GBL93624.1"/>
    <property type="molecule type" value="Genomic_DNA"/>
</dbReference>
<proteinExistence type="predicted"/>
<protein>
    <submittedName>
        <fullName evidence="1">Uncharacterized protein</fullName>
    </submittedName>
</protein>